<organism evidence="1 2">
    <name type="scientific">Flavobacterium myungsuense</name>
    <dbReference type="NCBI Taxonomy" id="651823"/>
    <lineage>
        <taxon>Bacteria</taxon>
        <taxon>Pseudomonadati</taxon>
        <taxon>Bacteroidota</taxon>
        <taxon>Flavobacteriia</taxon>
        <taxon>Flavobacteriales</taxon>
        <taxon>Flavobacteriaceae</taxon>
        <taxon>Flavobacterium</taxon>
    </lineage>
</organism>
<reference evidence="2" key="1">
    <citation type="journal article" date="2019" name="Int. J. Syst. Evol. Microbiol.">
        <title>The Global Catalogue of Microorganisms (GCM) 10K type strain sequencing project: providing services to taxonomists for standard genome sequencing and annotation.</title>
        <authorList>
            <consortium name="The Broad Institute Genomics Platform"/>
            <consortium name="The Broad Institute Genome Sequencing Center for Infectious Disease"/>
            <person name="Wu L."/>
            <person name="Ma J."/>
        </authorList>
    </citation>
    <scope>NUCLEOTIDE SEQUENCE [LARGE SCALE GENOMIC DNA]</scope>
    <source>
        <strain evidence="2">CECT 7649</strain>
    </source>
</reference>
<evidence type="ECO:0000313" key="1">
    <source>
        <dbReference type="EMBL" id="MFD0984002.1"/>
    </source>
</evidence>
<keyword evidence="2" id="KW-1185">Reference proteome</keyword>
<dbReference type="EMBL" id="JBHTIZ010000013">
    <property type="protein sequence ID" value="MFD0984002.1"/>
    <property type="molecule type" value="Genomic_DNA"/>
</dbReference>
<comment type="caution">
    <text evidence="1">The sequence shown here is derived from an EMBL/GenBank/DDBJ whole genome shotgun (WGS) entry which is preliminary data.</text>
</comment>
<sequence length="183" mass="21103">MVNTRYNIIQLKVESPKQIVHFQHKIPTYLKRCTGFLVKHVKGINAEHCMAEIGWITASFNSLKHEKLVAPVSVQAIYALEEPFGYQSLDVSLKPGQLLVGVYIDTMEEKEFSPYTVSLYLRCVAENFKPIDPKIQSVFKQDIPVNPWLRSEFIFQDETTMDDEVEQSITTEQENQDQLCMTN</sequence>
<name>A0ABW3J342_9FLAO</name>
<proteinExistence type="predicted"/>
<protein>
    <submittedName>
        <fullName evidence="1">Uncharacterized protein</fullName>
    </submittedName>
</protein>
<accession>A0ABW3J342</accession>
<dbReference type="RefSeq" id="WP_379756465.1">
    <property type="nucleotide sequence ID" value="NZ_JBHSYB010000025.1"/>
</dbReference>
<dbReference type="Proteomes" id="UP001597051">
    <property type="component" value="Unassembled WGS sequence"/>
</dbReference>
<gene>
    <name evidence="1" type="ORF">ACFQ0S_05870</name>
</gene>
<evidence type="ECO:0000313" key="2">
    <source>
        <dbReference type="Proteomes" id="UP001597051"/>
    </source>
</evidence>